<evidence type="ECO:0000256" key="5">
    <source>
        <dbReference type="ARBA" id="ARBA00023204"/>
    </source>
</evidence>
<feature type="domain" description="DNA helicase Holliday junction RuvA type" evidence="7">
    <location>
        <begin position="1"/>
        <end position="61"/>
    </location>
</feature>
<keyword evidence="9" id="KW-0378">Hydrolase</keyword>
<keyword evidence="4 6" id="KW-0233">DNA recombination</keyword>
<comment type="caution">
    <text evidence="9">The sequence shown here is derived from an EMBL/GenBank/DDBJ whole genome shotgun (WGS) entry which is preliminary data.</text>
</comment>
<keyword evidence="3 6" id="KW-0238">DNA-binding</keyword>
<dbReference type="Proteomes" id="UP001310692">
    <property type="component" value="Unassembled WGS sequence"/>
</dbReference>
<comment type="subcellular location">
    <subcellularLocation>
        <location evidence="6">Cytoplasm</location>
    </subcellularLocation>
</comment>
<evidence type="ECO:0000256" key="2">
    <source>
        <dbReference type="ARBA" id="ARBA00022763"/>
    </source>
</evidence>
<dbReference type="InterPro" id="IPR012340">
    <property type="entry name" value="NA-bd_OB-fold"/>
</dbReference>
<dbReference type="Gene3D" id="1.10.8.10">
    <property type="entry name" value="DNA helicase RuvA subunit, C-terminal domain"/>
    <property type="match status" value="1"/>
</dbReference>
<dbReference type="RefSeq" id="WP_330195961.1">
    <property type="nucleotide sequence ID" value="NZ_JAZDRO010000002.1"/>
</dbReference>
<dbReference type="SUPFAM" id="SSF46929">
    <property type="entry name" value="DNA helicase RuvA subunit, C-terminal domain"/>
    <property type="match status" value="1"/>
</dbReference>
<evidence type="ECO:0000256" key="6">
    <source>
        <dbReference type="HAMAP-Rule" id="MF_00031"/>
    </source>
</evidence>
<dbReference type="NCBIfam" id="TIGR00084">
    <property type="entry name" value="ruvA"/>
    <property type="match status" value="1"/>
</dbReference>
<dbReference type="Pfam" id="PF07499">
    <property type="entry name" value="RuvA_C"/>
    <property type="match status" value="1"/>
</dbReference>
<dbReference type="InterPro" id="IPR011114">
    <property type="entry name" value="RuvA_C"/>
</dbReference>
<evidence type="ECO:0000256" key="4">
    <source>
        <dbReference type="ARBA" id="ARBA00023172"/>
    </source>
</evidence>
<keyword evidence="5 6" id="KW-0234">DNA repair</keyword>
<dbReference type="InterPro" id="IPR010994">
    <property type="entry name" value="RuvA_2-like"/>
</dbReference>
<evidence type="ECO:0000313" key="9">
    <source>
        <dbReference type="EMBL" id="MEE2566420.1"/>
    </source>
</evidence>
<gene>
    <name evidence="6 9" type="primary">ruvA</name>
    <name evidence="9" type="ORF">V0U35_06970</name>
</gene>
<dbReference type="GO" id="GO:0003678">
    <property type="term" value="F:DNA helicase activity"/>
    <property type="evidence" value="ECO:0007669"/>
    <property type="project" value="UniProtKB-EC"/>
</dbReference>
<dbReference type="GO" id="GO:0016787">
    <property type="term" value="F:hydrolase activity"/>
    <property type="evidence" value="ECO:0007669"/>
    <property type="project" value="UniProtKB-KW"/>
</dbReference>
<dbReference type="InterPro" id="IPR013849">
    <property type="entry name" value="DNA_helicase_Holl-junc_RuvA_I"/>
</dbReference>
<evidence type="ECO:0000256" key="3">
    <source>
        <dbReference type="ARBA" id="ARBA00023125"/>
    </source>
</evidence>
<reference evidence="9 10" key="1">
    <citation type="submission" date="2024-01" db="EMBL/GenBank/DDBJ databases">
        <title>Hyphobacterium bacterium isolated from marine sediment.</title>
        <authorList>
            <person name="Zhao S."/>
        </authorList>
    </citation>
    <scope>NUCLEOTIDE SEQUENCE [LARGE SCALE GENOMIC DNA]</scope>
    <source>
        <strain evidence="9 10">Y60-23</strain>
    </source>
</reference>
<dbReference type="SUPFAM" id="SSF47781">
    <property type="entry name" value="RuvA domain 2-like"/>
    <property type="match status" value="1"/>
</dbReference>
<evidence type="ECO:0000259" key="7">
    <source>
        <dbReference type="Pfam" id="PF01330"/>
    </source>
</evidence>
<proteinExistence type="inferred from homology"/>
<keyword evidence="10" id="KW-1185">Reference proteome</keyword>
<dbReference type="Gene3D" id="2.40.50.140">
    <property type="entry name" value="Nucleic acid-binding proteins"/>
    <property type="match status" value="1"/>
</dbReference>
<organism evidence="9 10">
    <name type="scientific">Hyphobacterium marinum</name>
    <dbReference type="NCBI Taxonomy" id="3116574"/>
    <lineage>
        <taxon>Bacteria</taxon>
        <taxon>Pseudomonadati</taxon>
        <taxon>Pseudomonadota</taxon>
        <taxon>Alphaproteobacteria</taxon>
        <taxon>Maricaulales</taxon>
        <taxon>Maricaulaceae</taxon>
        <taxon>Hyphobacterium</taxon>
    </lineage>
</organism>
<dbReference type="Pfam" id="PF01330">
    <property type="entry name" value="RuvA_N"/>
    <property type="match status" value="1"/>
</dbReference>
<comment type="function">
    <text evidence="6">The RuvA-RuvB-RuvC complex processes Holliday junction (HJ) DNA during genetic recombination and DNA repair, while the RuvA-RuvB complex plays an important role in the rescue of blocked DNA replication forks via replication fork reversal (RFR). RuvA specifically binds to HJ cruciform DNA, conferring on it an open structure. The RuvB hexamer acts as an ATP-dependent pump, pulling dsDNA into and through the RuvAB complex. HJ branch migration allows RuvC to scan DNA until it finds its consensus sequence, where it cleaves and resolves the cruciform DNA.</text>
</comment>
<dbReference type="InterPro" id="IPR036267">
    <property type="entry name" value="RuvA_C_sf"/>
</dbReference>
<evidence type="ECO:0000259" key="8">
    <source>
        <dbReference type="Pfam" id="PF07499"/>
    </source>
</evidence>
<feature type="domain" description="Holliday junction DNA helicase RuvA C-terminal" evidence="8">
    <location>
        <begin position="162"/>
        <end position="208"/>
    </location>
</feature>
<keyword evidence="1 6" id="KW-0963">Cytoplasm</keyword>
<name>A0ABU7LY06_9PROT</name>
<evidence type="ECO:0000313" key="10">
    <source>
        <dbReference type="Proteomes" id="UP001310692"/>
    </source>
</evidence>
<comment type="similarity">
    <text evidence="6">Belongs to the RuvA family.</text>
</comment>
<feature type="region of interest" description="Domain III" evidence="6">
    <location>
        <begin position="158"/>
        <end position="210"/>
    </location>
</feature>
<sequence length="210" mass="21578">MIGKLKGRIDAVGSEEALIDVHGVGYLVGMGSQSLARLSPGADAEIHIETHVREDAIKLFGFLSEKERAWFARLQIVQGVGAKAALAILDALGPGELENAAALGDASAFGRAKGVGPKLAARLATELKDKPPPLGRTFAADFQPTPAIGATPVIAGETQNMAREDAVSALVNLGYGESDARRAAASASRSAGADADSGALIKLALKELAR</sequence>
<keyword evidence="2 6" id="KW-0227">DNA damage</keyword>
<dbReference type="Gene3D" id="1.10.150.20">
    <property type="entry name" value="5' to 3' exonuclease, C-terminal subdomain"/>
    <property type="match status" value="1"/>
</dbReference>
<evidence type="ECO:0000256" key="1">
    <source>
        <dbReference type="ARBA" id="ARBA00022490"/>
    </source>
</evidence>
<dbReference type="EMBL" id="JAZDRO010000002">
    <property type="protein sequence ID" value="MEE2566420.1"/>
    <property type="molecule type" value="Genomic_DNA"/>
</dbReference>
<comment type="caution">
    <text evidence="6">Lacks conserved residue(s) required for the propagation of feature annotation.</text>
</comment>
<protein>
    <recommendedName>
        <fullName evidence="6">Holliday junction branch migration complex subunit RuvA</fullName>
    </recommendedName>
</protein>
<accession>A0ABU7LY06</accession>
<dbReference type="HAMAP" id="MF_00031">
    <property type="entry name" value="DNA_HJ_migration_RuvA"/>
    <property type="match status" value="1"/>
</dbReference>
<dbReference type="SUPFAM" id="SSF50249">
    <property type="entry name" value="Nucleic acid-binding proteins"/>
    <property type="match status" value="1"/>
</dbReference>
<dbReference type="Pfam" id="PF14520">
    <property type="entry name" value="HHH_5"/>
    <property type="match status" value="1"/>
</dbReference>
<dbReference type="InterPro" id="IPR000085">
    <property type="entry name" value="RuvA"/>
</dbReference>
<comment type="domain">
    <text evidence="6">Has three domains with a flexible linker between the domains II and III and assumes an 'L' shape. Domain III is highly mobile and contacts RuvB.</text>
</comment>
<comment type="subunit">
    <text evidence="6">Homotetramer. Forms an RuvA(8)-RuvB(12)-Holliday junction (HJ) complex. HJ DNA is sandwiched between 2 RuvA tetramers; dsDNA enters through RuvA and exits via RuvB. An RuvB hexamer assembles on each DNA strand where it exits the tetramer. Each RuvB hexamer is contacted by two RuvA subunits (via domain III) on 2 adjacent RuvB subunits; this complex drives branch migration. In the full resolvosome a probable DNA-RuvA(4)-RuvB(12)-RuvC(2) complex forms which resolves the HJ.</text>
</comment>